<sequence length="422" mass="46609">MSTKERRLTFDKSFGTDGITYFKFDQSRPYVTSITLTADNEIYLTGNNISHDRQQSQFWVTRLSNRGEVDQHFASHSPIPGVILDEFRPGIRAESVRLNILNNTDILVVGIDQEENYTGLARYLRSGSPNLAFGKSGKVLLTEIPPFQPNNPSAVTLYRPTAIELPNGKIAVASTTAVNVIPKGIRTVSVIYRLNANGELDKTLNGLGYFPVEKADPVGNSTDLDDLLLQSDGKFVAFGTFWDHQKKFVMFTRYTSEGELDTSFGDEGFRLISYPNPQPVQMIEHKDGRLRGIAHGYAPDPYGLLVGLTKDGDLDETFNSGEPLKIYINEKWTEFHGGMFDGNDNLVVVGAGHLPNNPETDSLVARFLPSGAFDETFNGQGWDLPNMSSVLDFAASVVVQPDGKLLFAGGTEERAYVARLIP</sequence>
<dbReference type="Pfam" id="PF17164">
    <property type="entry name" value="DUF5122"/>
    <property type="match status" value="2"/>
</dbReference>
<evidence type="ECO:0000313" key="2">
    <source>
        <dbReference type="Proteomes" id="UP000285349"/>
    </source>
</evidence>
<dbReference type="RefSeq" id="WP_123516388.1">
    <property type="nucleotide sequence ID" value="NZ_MOBQ01000059.1"/>
</dbReference>
<comment type="caution">
    <text evidence="1">The sequence shown here is derived from an EMBL/GenBank/DDBJ whole genome shotgun (WGS) entry which is preliminary data.</text>
</comment>
<reference evidence="1 2" key="1">
    <citation type="submission" date="2016-10" db="EMBL/GenBank/DDBJ databases">
        <title>Comparative genome analysis of multiple Pseudomonas spp. focuses on biocontrol and plant growth promoting traits.</title>
        <authorList>
            <person name="Tao X.-Y."/>
            <person name="Taylor C.G."/>
        </authorList>
    </citation>
    <scope>NUCLEOTIDE SEQUENCE [LARGE SCALE GENOMIC DNA]</scope>
    <source>
        <strain evidence="1 2">37A10</strain>
    </source>
</reference>
<accession>A0A423JJ15</accession>
<protein>
    <recommendedName>
        <fullName evidence="3">Delta-60 repeat domain-containing protein</fullName>
    </recommendedName>
</protein>
<gene>
    <name evidence="1" type="ORF">BK666_31140</name>
</gene>
<dbReference type="OrthoDB" id="9805017at2"/>
<dbReference type="Proteomes" id="UP000285349">
    <property type="component" value="Unassembled WGS sequence"/>
</dbReference>
<dbReference type="NCBIfam" id="TIGR02608">
    <property type="entry name" value="delta_60_rpt"/>
    <property type="match status" value="5"/>
</dbReference>
<dbReference type="SUPFAM" id="SSF63829">
    <property type="entry name" value="Calcium-dependent phosphotriesterase"/>
    <property type="match status" value="1"/>
</dbReference>
<proteinExistence type="predicted"/>
<evidence type="ECO:0008006" key="3">
    <source>
        <dbReference type="Google" id="ProtNLM"/>
    </source>
</evidence>
<dbReference type="AlphaFoldDB" id="A0A423JJ15"/>
<dbReference type="InterPro" id="IPR013431">
    <property type="entry name" value="Delta_60_rpt"/>
</dbReference>
<dbReference type="EMBL" id="MOBQ01000059">
    <property type="protein sequence ID" value="RON37684.1"/>
    <property type="molecule type" value="Genomic_DNA"/>
</dbReference>
<name>A0A423JJ15_9PSED</name>
<evidence type="ECO:0000313" key="1">
    <source>
        <dbReference type="EMBL" id="RON37684.1"/>
    </source>
</evidence>
<organism evidence="1 2">
    <name type="scientific">Pseudomonas frederiksbergensis</name>
    <dbReference type="NCBI Taxonomy" id="104087"/>
    <lineage>
        <taxon>Bacteria</taxon>
        <taxon>Pseudomonadati</taxon>
        <taxon>Pseudomonadota</taxon>
        <taxon>Gammaproteobacteria</taxon>
        <taxon>Pseudomonadales</taxon>
        <taxon>Pseudomonadaceae</taxon>
        <taxon>Pseudomonas</taxon>
    </lineage>
</organism>
<dbReference type="Gene3D" id="2.80.10.50">
    <property type="match status" value="2"/>
</dbReference>